<proteinExistence type="predicted"/>
<evidence type="ECO:0000313" key="2">
    <source>
        <dbReference type="Proteomes" id="UP000765509"/>
    </source>
</evidence>
<comment type="caution">
    <text evidence="1">The sequence shown here is derived from an EMBL/GenBank/DDBJ whole genome shotgun (WGS) entry which is preliminary data.</text>
</comment>
<dbReference type="Proteomes" id="UP000765509">
    <property type="component" value="Unassembled WGS sequence"/>
</dbReference>
<sequence length="87" mass="10400">MSIQMRNHKILTKIPREQEHAVKYRCNHNCTQDDIANTLQDLRNRTNIGKYIPCKSDYMCDAIREQSDDDKDPREEFLVKYQEQTPL</sequence>
<gene>
    <name evidence="1" type="ORF">O181_049421</name>
</gene>
<organism evidence="1 2">
    <name type="scientific">Austropuccinia psidii MF-1</name>
    <dbReference type="NCBI Taxonomy" id="1389203"/>
    <lineage>
        <taxon>Eukaryota</taxon>
        <taxon>Fungi</taxon>
        <taxon>Dikarya</taxon>
        <taxon>Basidiomycota</taxon>
        <taxon>Pucciniomycotina</taxon>
        <taxon>Pucciniomycetes</taxon>
        <taxon>Pucciniales</taxon>
        <taxon>Sphaerophragmiaceae</taxon>
        <taxon>Austropuccinia</taxon>
    </lineage>
</organism>
<protein>
    <submittedName>
        <fullName evidence="1">Uncharacterized protein</fullName>
    </submittedName>
</protein>
<keyword evidence="2" id="KW-1185">Reference proteome</keyword>
<dbReference type="AlphaFoldDB" id="A0A9Q3DZV8"/>
<dbReference type="EMBL" id="AVOT02021097">
    <property type="protein sequence ID" value="MBW0509706.1"/>
    <property type="molecule type" value="Genomic_DNA"/>
</dbReference>
<accession>A0A9Q3DZV8</accession>
<reference evidence="1" key="1">
    <citation type="submission" date="2021-03" db="EMBL/GenBank/DDBJ databases">
        <title>Draft genome sequence of rust myrtle Austropuccinia psidii MF-1, a brazilian biotype.</title>
        <authorList>
            <person name="Quecine M.C."/>
            <person name="Pachon D.M.R."/>
            <person name="Bonatelli M.L."/>
            <person name="Correr F.H."/>
            <person name="Franceschini L.M."/>
            <person name="Leite T.F."/>
            <person name="Margarido G.R.A."/>
            <person name="Almeida C.A."/>
            <person name="Ferrarezi J.A."/>
            <person name="Labate C.A."/>
        </authorList>
    </citation>
    <scope>NUCLEOTIDE SEQUENCE</scope>
    <source>
        <strain evidence="1">MF-1</strain>
    </source>
</reference>
<evidence type="ECO:0000313" key="1">
    <source>
        <dbReference type="EMBL" id="MBW0509706.1"/>
    </source>
</evidence>
<name>A0A9Q3DZV8_9BASI</name>